<dbReference type="Proteomes" id="UP000077255">
    <property type="component" value="Chromosome"/>
</dbReference>
<name>A0A160N388_9GAMM</name>
<keyword evidence="3" id="KW-1185">Reference proteome</keyword>
<dbReference type="AlphaFoldDB" id="A0A160N388"/>
<protein>
    <submittedName>
        <fullName evidence="2">Uncharacterized protein</fullName>
    </submittedName>
</protein>
<organism evidence="2 3">
    <name type="scientific">Dyella thiooxydans</name>
    <dbReference type="NCBI Taxonomy" id="445710"/>
    <lineage>
        <taxon>Bacteria</taxon>
        <taxon>Pseudomonadati</taxon>
        <taxon>Pseudomonadota</taxon>
        <taxon>Gammaproteobacteria</taxon>
        <taxon>Lysobacterales</taxon>
        <taxon>Rhodanobacteraceae</taxon>
        <taxon>Dyella</taxon>
    </lineage>
</organism>
<dbReference type="PATRIC" id="fig|445710.3.peg.2675"/>
<gene>
    <name evidence="2" type="ORF">ATSB10_26830</name>
</gene>
<keyword evidence="1" id="KW-1133">Transmembrane helix</keyword>
<accession>A0A160N388</accession>
<keyword evidence="1" id="KW-0812">Transmembrane</keyword>
<dbReference type="EMBL" id="CP014841">
    <property type="protein sequence ID" value="AND70137.1"/>
    <property type="molecule type" value="Genomic_DNA"/>
</dbReference>
<feature type="transmembrane region" description="Helical" evidence="1">
    <location>
        <begin position="6"/>
        <end position="28"/>
    </location>
</feature>
<keyword evidence="1" id="KW-0472">Membrane</keyword>
<dbReference type="STRING" id="445710.ATSB10_26830"/>
<proteinExistence type="predicted"/>
<sequence>MKLESLLLRGLFVACLTVCGLIVGAMLLKAPAAVRLANDAAVAPTVGTALVVPASQCALPPDGVVCPRQAS</sequence>
<evidence type="ECO:0000313" key="2">
    <source>
        <dbReference type="EMBL" id="AND70137.1"/>
    </source>
</evidence>
<reference evidence="2 3" key="1">
    <citation type="submission" date="2016-02" db="EMBL/GenBank/DDBJ databases">
        <title>Complete genome sequencing and analysis of ATSB10, Dyella thiooxydans isolated from rhizosphere soil of sunflower (Helianthus annuus L.).</title>
        <authorList>
            <person name="Lee Y."/>
            <person name="Hwangbo K."/>
            <person name="Chung H."/>
            <person name="Yoo J."/>
            <person name="Kim K.Y."/>
            <person name="Sa T.M."/>
            <person name="Um Y."/>
            <person name="Madhaiyan M."/>
        </authorList>
    </citation>
    <scope>NUCLEOTIDE SEQUENCE [LARGE SCALE GENOMIC DNA]</scope>
    <source>
        <strain evidence="2 3">ATSB10</strain>
    </source>
</reference>
<evidence type="ECO:0000256" key="1">
    <source>
        <dbReference type="SAM" id="Phobius"/>
    </source>
</evidence>
<dbReference type="RefSeq" id="WP_063673216.1">
    <property type="nucleotide sequence ID" value="NZ_CP014841.1"/>
</dbReference>
<evidence type="ECO:0000313" key="3">
    <source>
        <dbReference type="Proteomes" id="UP000077255"/>
    </source>
</evidence>
<dbReference type="KEGG" id="dtx:ATSB10_26830"/>